<proteinExistence type="predicted"/>
<keyword evidence="1" id="KW-1133">Transmembrane helix</keyword>
<dbReference type="AlphaFoldDB" id="A0A3S0YLJ5"/>
<dbReference type="OrthoDB" id="8527955at2"/>
<feature type="transmembrane region" description="Helical" evidence="1">
    <location>
        <begin position="145"/>
        <end position="176"/>
    </location>
</feature>
<feature type="transmembrane region" description="Helical" evidence="1">
    <location>
        <begin position="321"/>
        <end position="341"/>
    </location>
</feature>
<dbReference type="Proteomes" id="UP000287336">
    <property type="component" value="Unassembled WGS sequence"/>
</dbReference>
<keyword evidence="4" id="KW-1185">Reference proteome</keyword>
<evidence type="ECO:0000259" key="2">
    <source>
        <dbReference type="Pfam" id="PF14351"/>
    </source>
</evidence>
<keyword evidence="1" id="KW-0472">Membrane</keyword>
<feature type="transmembrane region" description="Helical" evidence="1">
    <location>
        <begin position="113"/>
        <end position="133"/>
    </location>
</feature>
<evidence type="ECO:0000256" key="1">
    <source>
        <dbReference type="SAM" id="Phobius"/>
    </source>
</evidence>
<evidence type="ECO:0000313" key="3">
    <source>
        <dbReference type="EMBL" id="RUR33300.1"/>
    </source>
</evidence>
<dbReference type="RefSeq" id="WP_126943616.1">
    <property type="nucleotide sequence ID" value="NZ_RZHG01000007.1"/>
</dbReference>
<feature type="transmembrane region" description="Helical" evidence="1">
    <location>
        <begin position="295"/>
        <end position="315"/>
    </location>
</feature>
<gene>
    <name evidence="3" type="ORF">ELY33_02780</name>
</gene>
<organism evidence="3 4">
    <name type="scientific">Vreelandella andesensis</name>
    <dbReference type="NCBI Taxonomy" id="447567"/>
    <lineage>
        <taxon>Bacteria</taxon>
        <taxon>Pseudomonadati</taxon>
        <taxon>Pseudomonadota</taxon>
        <taxon>Gammaproteobacteria</taxon>
        <taxon>Oceanospirillales</taxon>
        <taxon>Halomonadaceae</taxon>
        <taxon>Vreelandella</taxon>
    </lineage>
</organism>
<feature type="transmembrane region" description="Helical" evidence="1">
    <location>
        <begin position="40"/>
        <end position="59"/>
    </location>
</feature>
<keyword evidence="1" id="KW-0812">Transmembrane</keyword>
<reference evidence="3 4" key="1">
    <citation type="submission" date="2018-12" db="EMBL/GenBank/DDBJ databases">
        <title>three novel Halomonas strain isolated from plants.</title>
        <authorList>
            <person name="Sun C."/>
        </authorList>
    </citation>
    <scope>NUCLEOTIDE SEQUENCE [LARGE SCALE GENOMIC DNA]</scope>
    <source>
        <strain evidence="3 4">DSM 19434</strain>
    </source>
</reference>
<accession>A0A3S0YLJ5</accession>
<feature type="transmembrane region" description="Helical" evidence="1">
    <location>
        <begin position="65"/>
        <end position="82"/>
    </location>
</feature>
<evidence type="ECO:0000313" key="4">
    <source>
        <dbReference type="Proteomes" id="UP000287336"/>
    </source>
</evidence>
<dbReference type="EMBL" id="RZHG01000007">
    <property type="protein sequence ID" value="RUR33300.1"/>
    <property type="molecule type" value="Genomic_DNA"/>
</dbReference>
<sequence>MSQPINTLKQQLTLASVSLNEPSSTASLPSPWFVRALQAFSGWLAALFLLGFIATGVVFVMESPLVSLVVGSLLMGGAFALLRAARSDVLEHMALAFSLAGQILVAWPAAEMWGVSANLWWVLLALQCALALVMPSQVHRSMSAFLASLALAMALAAHGLEPVAIGLVVLVLTLLWLNECRWPGWISAIQAWGVGLLAGLLVLQGQAYSGQRGWFLDLGVQWIGPWLANWLGIALVALALSGVIHQAFRQHSQPAIAQRLAMYGAVALVAVLSFYMPGFGAGVTVLLLGFAIGHWLLMGSGVLLLLMAVSSYYYWLDVTLLMKSLMLLAMGALLLTLRLALKRWLLNRWLTLNKSVAVGDANEQ</sequence>
<protein>
    <submittedName>
        <fullName evidence="3">DUF4401 domain-containing protein</fullName>
    </submittedName>
</protein>
<feature type="transmembrane region" description="Helical" evidence="1">
    <location>
        <begin position="223"/>
        <end position="248"/>
    </location>
</feature>
<comment type="caution">
    <text evidence="3">The sequence shown here is derived from an EMBL/GenBank/DDBJ whole genome shotgun (WGS) entry which is preliminary data.</text>
</comment>
<feature type="transmembrane region" description="Helical" evidence="1">
    <location>
        <begin position="260"/>
        <end position="288"/>
    </location>
</feature>
<feature type="domain" description="DUF4401" evidence="2">
    <location>
        <begin position="31"/>
        <end position="343"/>
    </location>
</feature>
<name>A0A3S0YLJ5_9GAMM</name>
<feature type="transmembrane region" description="Helical" evidence="1">
    <location>
        <begin position="182"/>
        <end position="203"/>
    </location>
</feature>
<dbReference type="Pfam" id="PF14351">
    <property type="entry name" value="DUF4401"/>
    <property type="match status" value="1"/>
</dbReference>
<dbReference type="InterPro" id="IPR025513">
    <property type="entry name" value="DUF4401"/>
</dbReference>